<evidence type="ECO:0000256" key="1">
    <source>
        <dbReference type="SAM" id="MobiDB-lite"/>
    </source>
</evidence>
<feature type="compositionally biased region" description="Low complexity" evidence="1">
    <location>
        <begin position="123"/>
        <end position="140"/>
    </location>
</feature>
<dbReference type="AlphaFoldDB" id="A0A450XCT1"/>
<feature type="region of interest" description="Disordered" evidence="1">
    <location>
        <begin position="82"/>
        <end position="167"/>
    </location>
</feature>
<dbReference type="EMBL" id="CAADGH010000012">
    <property type="protein sequence ID" value="VFK74910.1"/>
    <property type="molecule type" value="Genomic_DNA"/>
</dbReference>
<feature type="compositionally biased region" description="Basic and acidic residues" evidence="1">
    <location>
        <begin position="141"/>
        <end position="153"/>
    </location>
</feature>
<evidence type="ECO:0000313" key="3">
    <source>
        <dbReference type="EMBL" id="VFK27093.1"/>
    </source>
</evidence>
<dbReference type="EMBL" id="CAADFO010000009">
    <property type="protein sequence ID" value="VFK24600.1"/>
    <property type="molecule type" value="Genomic_DNA"/>
</dbReference>
<evidence type="ECO:0000313" key="4">
    <source>
        <dbReference type="EMBL" id="VFK74910.1"/>
    </source>
</evidence>
<feature type="compositionally biased region" description="Basic and acidic residues" evidence="1">
    <location>
        <begin position="102"/>
        <end position="122"/>
    </location>
</feature>
<dbReference type="EMBL" id="CAADFQ010000002">
    <property type="protein sequence ID" value="VFK27093.1"/>
    <property type="molecule type" value="Genomic_DNA"/>
</dbReference>
<sequence>MQLNRDNSPLWMVEFDKQLLRGKHVLLYGNVEDRFLLPESNKIVSLAEFLNRYFCEIDYELVGHYDIVDGIQLADPQQMGPLLDGLANTRAKPPSPASKQPPKRESAPYRESRPQTDTDSEKTPALTLQRQQTTRRTPGRGADDQSRTGEQNRARTNSQTDSRFLSPGAALPVIRRVLTQGRTPSAMMLEFSDKLVSDPQRQDQQERPILVQLKKILDETAELTQGSLSGRRNALVIIASQLAGLPSWFYQDHPLLTLIRIPHPSIHERARFIQKFLPQFEGGEELNEPHCSWISQQFAELTDGLTIWDLMAIGNTSVSEHLAISSSSSLANLISYYKYGEREDPWEKFNEDKVRQAPQLIERRVIGQSKAVEAIVDMLVTARIGITLTQSSGQSGKPKGVFFLL</sequence>
<reference evidence="3" key="1">
    <citation type="submission" date="2019-02" db="EMBL/GenBank/DDBJ databases">
        <authorList>
            <person name="Gruber-Vodicka R. H."/>
            <person name="Seah K. B. B."/>
        </authorList>
    </citation>
    <scope>NUCLEOTIDE SEQUENCE</scope>
    <source>
        <strain evidence="2">BECK_BZ197</strain>
        <strain evidence="4">BECK_BZ198</strain>
        <strain evidence="3">BECK_BZ199</strain>
    </source>
</reference>
<gene>
    <name evidence="2" type="ORF">BECKMB1821G_GA0114241_100918</name>
    <name evidence="4" type="ORF">BECKMB1821H_GA0114242_101219</name>
    <name evidence="3" type="ORF">BECKMB1821I_GA0114274_100234</name>
</gene>
<proteinExistence type="predicted"/>
<accession>A0A450XCT1</accession>
<evidence type="ECO:0000313" key="2">
    <source>
        <dbReference type="EMBL" id="VFK24600.1"/>
    </source>
</evidence>
<protein>
    <submittedName>
        <fullName evidence="3">Uncharacterized protein</fullName>
    </submittedName>
</protein>
<organism evidence="3">
    <name type="scientific">Candidatus Kentrum sp. MB</name>
    <dbReference type="NCBI Taxonomy" id="2138164"/>
    <lineage>
        <taxon>Bacteria</taxon>
        <taxon>Pseudomonadati</taxon>
        <taxon>Pseudomonadota</taxon>
        <taxon>Gammaproteobacteria</taxon>
        <taxon>Candidatus Kentrum</taxon>
    </lineage>
</organism>
<feature type="compositionally biased region" description="Polar residues" evidence="1">
    <location>
        <begin position="154"/>
        <end position="163"/>
    </location>
</feature>
<name>A0A450XCT1_9GAMM</name>